<keyword evidence="1" id="KW-0812">Transmembrane</keyword>
<reference evidence="2" key="2">
    <citation type="journal article" date="2021" name="PeerJ">
        <title>Extensive microbial diversity within the chicken gut microbiome revealed by metagenomics and culture.</title>
        <authorList>
            <person name="Gilroy R."/>
            <person name="Ravi A."/>
            <person name="Getino M."/>
            <person name="Pursley I."/>
            <person name="Horton D.L."/>
            <person name="Alikhan N.F."/>
            <person name="Baker D."/>
            <person name="Gharbi K."/>
            <person name="Hall N."/>
            <person name="Watson M."/>
            <person name="Adriaenssens E.M."/>
            <person name="Foster-Nyarko E."/>
            <person name="Jarju S."/>
            <person name="Secka A."/>
            <person name="Antonio M."/>
            <person name="Oren A."/>
            <person name="Chaudhuri R.R."/>
            <person name="La Ragione R."/>
            <person name="Hildebrand F."/>
            <person name="Pallen M.J."/>
        </authorList>
    </citation>
    <scope>NUCLEOTIDE SEQUENCE</scope>
    <source>
        <strain evidence="2">CHK176-22527</strain>
    </source>
</reference>
<feature type="transmembrane region" description="Helical" evidence="1">
    <location>
        <begin position="92"/>
        <end position="112"/>
    </location>
</feature>
<evidence type="ECO:0000313" key="2">
    <source>
        <dbReference type="EMBL" id="HIT98710.1"/>
    </source>
</evidence>
<accession>A0A9D1HAM7</accession>
<evidence type="ECO:0000313" key="3">
    <source>
        <dbReference type="Proteomes" id="UP000824159"/>
    </source>
</evidence>
<name>A0A9D1HAM7_9FIRM</name>
<evidence type="ECO:0000256" key="1">
    <source>
        <dbReference type="SAM" id="Phobius"/>
    </source>
</evidence>
<proteinExistence type="predicted"/>
<gene>
    <name evidence="2" type="ORF">IAD12_00455</name>
</gene>
<feature type="transmembrane region" description="Helical" evidence="1">
    <location>
        <begin position="6"/>
        <end position="26"/>
    </location>
</feature>
<dbReference type="Proteomes" id="UP000824159">
    <property type="component" value="Unassembled WGS sequence"/>
</dbReference>
<dbReference type="EMBL" id="DVLX01000007">
    <property type="protein sequence ID" value="HIT98710.1"/>
    <property type="molecule type" value="Genomic_DNA"/>
</dbReference>
<comment type="caution">
    <text evidence="2">The sequence shown here is derived from an EMBL/GenBank/DDBJ whole genome shotgun (WGS) entry which is preliminary data.</text>
</comment>
<keyword evidence="1" id="KW-1133">Transmembrane helix</keyword>
<feature type="transmembrane region" description="Helical" evidence="1">
    <location>
        <begin position="62"/>
        <end position="85"/>
    </location>
</feature>
<reference evidence="2" key="1">
    <citation type="submission" date="2020-10" db="EMBL/GenBank/DDBJ databases">
        <authorList>
            <person name="Gilroy R."/>
        </authorList>
    </citation>
    <scope>NUCLEOTIDE SEQUENCE</scope>
    <source>
        <strain evidence="2">CHK176-22527</strain>
    </source>
</reference>
<sequence length="113" mass="12376">MYYVTAFTTLLSAALGLCFSIGAFLSNKSNKGKSLNNSMYMFARSLALFCIAVVPVCMKDPAVLIIITSAMLIVQLIDCIIGIIIKNIMRTIGPLIMSVCHAVCLLLFYPQIY</sequence>
<dbReference type="AlphaFoldDB" id="A0A9D1HAM7"/>
<keyword evidence="1" id="KW-0472">Membrane</keyword>
<organism evidence="2 3">
    <name type="scientific">Candidatus Allocopromorpha excrementavium</name>
    <dbReference type="NCBI Taxonomy" id="2840741"/>
    <lineage>
        <taxon>Bacteria</taxon>
        <taxon>Bacillati</taxon>
        <taxon>Bacillota</taxon>
        <taxon>Clostridia</taxon>
        <taxon>Eubacteriales</taxon>
        <taxon>Eubacteriaceae</taxon>
        <taxon>Eubacteriaceae incertae sedis</taxon>
        <taxon>Candidatus Allocopromorpha</taxon>
    </lineage>
</organism>
<protein>
    <submittedName>
        <fullName evidence="2">Uncharacterized protein</fullName>
    </submittedName>
</protein>
<feature type="transmembrane region" description="Helical" evidence="1">
    <location>
        <begin position="38"/>
        <end position="56"/>
    </location>
</feature>